<dbReference type="Proteomes" id="UP000789375">
    <property type="component" value="Unassembled WGS sequence"/>
</dbReference>
<accession>A0A9N9ASV6</accession>
<protein>
    <submittedName>
        <fullName evidence="1">11326_t:CDS:1</fullName>
    </submittedName>
</protein>
<comment type="caution">
    <text evidence="1">The sequence shown here is derived from an EMBL/GenBank/DDBJ whole genome shotgun (WGS) entry which is preliminary data.</text>
</comment>
<dbReference type="EMBL" id="CAJVPP010001172">
    <property type="protein sequence ID" value="CAG8538843.1"/>
    <property type="molecule type" value="Genomic_DNA"/>
</dbReference>
<proteinExistence type="predicted"/>
<sequence length="72" mass="8204">MFKADELFCEFTTKKFQDEMKISKNSNEQCVTFVANNTSQVCDQPGQDPAQSYGFNVTNNKLFPPSFVVQKI</sequence>
<organism evidence="1 2">
    <name type="scientific">Funneliformis mosseae</name>
    <name type="common">Endomycorrhizal fungus</name>
    <name type="synonym">Glomus mosseae</name>
    <dbReference type="NCBI Taxonomy" id="27381"/>
    <lineage>
        <taxon>Eukaryota</taxon>
        <taxon>Fungi</taxon>
        <taxon>Fungi incertae sedis</taxon>
        <taxon>Mucoromycota</taxon>
        <taxon>Glomeromycotina</taxon>
        <taxon>Glomeromycetes</taxon>
        <taxon>Glomerales</taxon>
        <taxon>Glomeraceae</taxon>
        <taxon>Funneliformis</taxon>
    </lineage>
</organism>
<reference evidence="1" key="1">
    <citation type="submission" date="2021-06" db="EMBL/GenBank/DDBJ databases">
        <authorList>
            <person name="Kallberg Y."/>
            <person name="Tangrot J."/>
            <person name="Rosling A."/>
        </authorList>
    </citation>
    <scope>NUCLEOTIDE SEQUENCE</scope>
    <source>
        <strain evidence="1">87-6 pot B 2015</strain>
    </source>
</reference>
<dbReference type="AlphaFoldDB" id="A0A9N9ASV6"/>
<gene>
    <name evidence="1" type="ORF">FMOSSE_LOCUS5878</name>
</gene>
<keyword evidence="2" id="KW-1185">Reference proteome</keyword>
<name>A0A9N9ASV6_FUNMO</name>
<evidence type="ECO:0000313" key="1">
    <source>
        <dbReference type="EMBL" id="CAG8538843.1"/>
    </source>
</evidence>
<evidence type="ECO:0000313" key="2">
    <source>
        <dbReference type="Proteomes" id="UP000789375"/>
    </source>
</evidence>